<dbReference type="InterPro" id="IPR017850">
    <property type="entry name" value="Alkaline_phosphatase_core_sf"/>
</dbReference>
<evidence type="ECO:0000256" key="5">
    <source>
        <dbReference type="SAM" id="SignalP"/>
    </source>
</evidence>
<dbReference type="PANTHER" id="PTHR42693">
    <property type="entry name" value="ARYLSULFATASE FAMILY MEMBER"/>
    <property type="match status" value="1"/>
</dbReference>
<evidence type="ECO:0000313" key="7">
    <source>
        <dbReference type="EMBL" id="ASV76327.1"/>
    </source>
</evidence>
<keyword evidence="4" id="KW-0106">Calcium</keyword>
<organism evidence="7 8">
    <name type="scientific">Thermogutta terrifontis</name>
    <dbReference type="NCBI Taxonomy" id="1331910"/>
    <lineage>
        <taxon>Bacteria</taxon>
        <taxon>Pseudomonadati</taxon>
        <taxon>Planctomycetota</taxon>
        <taxon>Planctomycetia</taxon>
        <taxon>Pirellulales</taxon>
        <taxon>Thermoguttaceae</taxon>
        <taxon>Thermogutta</taxon>
    </lineage>
</organism>
<accession>A0A286RK44</accession>
<dbReference type="Proteomes" id="UP000215086">
    <property type="component" value="Chromosome"/>
</dbReference>
<evidence type="ECO:0000256" key="2">
    <source>
        <dbReference type="ARBA" id="ARBA00022723"/>
    </source>
</evidence>
<comment type="similarity">
    <text evidence="1">Belongs to the sulfatase family.</text>
</comment>
<proteinExistence type="inferred from homology"/>
<evidence type="ECO:0000256" key="4">
    <source>
        <dbReference type="ARBA" id="ARBA00022837"/>
    </source>
</evidence>
<dbReference type="GO" id="GO:0046872">
    <property type="term" value="F:metal ion binding"/>
    <property type="evidence" value="ECO:0007669"/>
    <property type="project" value="UniProtKB-KW"/>
</dbReference>
<feature type="signal peptide" evidence="5">
    <location>
        <begin position="1"/>
        <end position="24"/>
    </location>
</feature>
<feature type="chain" id="PRO_5012312642" evidence="5">
    <location>
        <begin position="25"/>
        <end position="602"/>
    </location>
</feature>
<dbReference type="KEGG" id="ttf:THTE_3726"/>
<dbReference type="RefSeq" id="WP_095416142.1">
    <property type="nucleotide sequence ID" value="NZ_CP018477.1"/>
</dbReference>
<dbReference type="InterPro" id="IPR024607">
    <property type="entry name" value="Sulfatase_CS"/>
</dbReference>
<name>A0A286RK44_9BACT</name>
<dbReference type="InterPro" id="IPR000917">
    <property type="entry name" value="Sulfatase_N"/>
</dbReference>
<evidence type="ECO:0000313" key="8">
    <source>
        <dbReference type="Proteomes" id="UP000215086"/>
    </source>
</evidence>
<dbReference type="Gene3D" id="3.40.720.10">
    <property type="entry name" value="Alkaline Phosphatase, subunit A"/>
    <property type="match status" value="1"/>
</dbReference>
<gene>
    <name evidence="7" type="ORF">THTE_3726</name>
</gene>
<dbReference type="InterPro" id="IPR050738">
    <property type="entry name" value="Sulfatase"/>
</dbReference>
<keyword evidence="2" id="KW-0479">Metal-binding</keyword>
<keyword evidence="5" id="KW-0732">Signal</keyword>
<dbReference type="Pfam" id="PF00884">
    <property type="entry name" value="Sulfatase"/>
    <property type="match status" value="1"/>
</dbReference>
<dbReference type="PROSITE" id="PS00523">
    <property type="entry name" value="SULFATASE_1"/>
    <property type="match status" value="1"/>
</dbReference>
<dbReference type="GO" id="GO:0004065">
    <property type="term" value="F:arylsulfatase activity"/>
    <property type="evidence" value="ECO:0007669"/>
    <property type="project" value="TreeGrafter"/>
</dbReference>
<sequence>MKRGAVVRTVFLVCATLSVGFLNVATCTGESANPPNILIVLADDQGWGDLSVHGNYNLSTPNIDRLAAEGALFERFYVSPLCAPTRAEFLTGRYHPRTGVRGVTTGAERMNLNEYTIAQAFRAVGYATAIFGKWHNGSQYPYHPLGRGFQEFYGFTSGHWGIYFDPPLESGSEIVRGRGYITDDFTDHAIDFIKRHQTEPFFCYVAYNTPHTPLQVPDKFYEKFAGAQIAQRYHGNEREDIEFTRAVLAMCENIDWNVGRLLEALRECGLESNTIVVYFSDNGPNSWRWNGGMRGRKGSTDEGGVRVPCIIRWPGHVPAGLRVSQIAAAIDLFPTLASLAGVSYKAPLPMDGIDLSPVLLGKQKFVARQRLIFAHQAGQISVRNDRFILDNRGRLYDLLEDPGQTHDVSAQFPDVAESLRKAVEQFKAEVLPKEPDTRPFPVGYREFPVTYLPARDGVPHGNIERSGKAPNCSFFTNWINREDSITWDIEVHTAGKYELVVYYTCRPQDVGVVLRASFAGRSVEGKITEPFDPPIHGHEFDRVPRQGESYVKDFKPFVLGVIELPAQRGLLELRAMNIPGERAIDLRLVKLTLKSGDDTSRP</sequence>
<evidence type="ECO:0000259" key="6">
    <source>
        <dbReference type="Pfam" id="PF00884"/>
    </source>
</evidence>
<dbReference type="EMBL" id="CP018477">
    <property type="protein sequence ID" value="ASV76327.1"/>
    <property type="molecule type" value="Genomic_DNA"/>
</dbReference>
<dbReference type="PANTHER" id="PTHR42693:SF53">
    <property type="entry name" value="ENDO-4-O-SULFATASE"/>
    <property type="match status" value="1"/>
</dbReference>
<reference evidence="7 8" key="1">
    <citation type="journal article" name="Front. Microbiol.">
        <title>Sugar Metabolism of the First Thermophilic Planctomycete Thermogutta terrifontis: Comparative Genomic and Transcriptomic Approaches.</title>
        <authorList>
            <person name="Elcheninov A.G."/>
            <person name="Menzel P."/>
            <person name="Gudbergsdottir S.R."/>
            <person name="Slesarev A.I."/>
            <person name="Kadnikov V.V."/>
            <person name="Krogh A."/>
            <person name="Bonch-Osmolovskaya E.A."/>
            <person name="Peng X."/>
            <person name="Kublanov I.V."/>
        </authorList>
    </citation>
    <scope>NUCLEOTIDE SEQUENCE [LARGE SCALE GENOMIC DNA]</scope>
    <source>
        <strain evidence="7 8">R1</strain>
    </source>
</reference>
<dbReference type="AlphaFoldDB" id="A0A286RK44"/>
<protein>
    <submittedName>
        <fullName evidence="7">Sulfatase</fullName>
    </submittedName>
</protein>
<dbReference type="CDD" id="cd16146">
    <property type="entry name" value="ARS_like"/>
    <property type="match status" value="1"/>
</dbReference>
<evidence type="ECO:0000256" key="1">
    <source>
        <dbReference type="ARBA" id="ARBA00008779"/>
    </source>
</evidence>
<dbReference type="Gene3D" id="3.30.1120.10">
    <property type="match status" value="1"/>
</dbReference>
<keyword evidence="3" id="KW-0378">Hydrolase</keyword>
<feature type="domain" description="Sulfatase N-terminal" evidence="6">
    <location>
        <begin position="35"/>
        <end position="342"/>
    </location>
</feature>
<dbReference type="OrthoDB" id="9783154at2"/>
<evidence type="ECO:0000256" key="3">
    <source>
        <dbReference type="ARBA" id="ARBA00022801"/>
    </source>
</evidence>
<dbReference type="SUPFAM" id="SSF53649">
    <property type="entry name" value="Alkaline phosphatase-like"/>
    <property type="match status" value="1"/>
</dbReference>
<keyword evidence="8" id="KW-1185">Reference proteome</keyword>